<dbReference type="Proteomes" id="UP001591681">
    <property type="component" value="Unassembled WGS sequence"/>
</dbReference>
<feature type="domain" description="EF-hand" evidence="6">
    <location>
        <begin position="136"/>
        <end position="171"/>
    </location>
</feature>
<dbReference type="EMBL" id="JBHFQA010000013">
    <property type="protein sequence ID" value="KAL2089059.1"/>
    <property type="molecule type" value="Genomic_DNA"/>
</dbReference>
<keyword evidence="5" id="KW-0449">Lipoprotein</keyword>
<protein>
    <recommendedName>
        <fullName evidence="6">EF-hand domain-containing protein</fullName>
    </recommendedName>
</protein>
<dbReference type="Pfam" id="PF13499">
    <property type="entry name" value="EF-hand_7"/>
    <property type="match status" value="1"/>
</dbReference>
<organism evidence="7 8">
    <name type="scientific">Coilia grayii</name>
    <name type="common">Gray's grenadier anchovy</name>
    <dbReference type="NCBI Taxonomy" id="363190"/>
    <lineage>
        <taxon>Eukaryota</taxon>
        <taxon>Metazoa</taxon>
        <taxon>Chordata</taxon>
        <taxon>Craniata</taxon>
        <taxon>Vertebrata</taxon>
        <taxon>Euteleostomi</taxon>
        <taxon>Actinopterygii</taxon>
        <taxon>Neopterygii</taxon>
        <taxon>Teleostei</taxon>
        <taxon>Clupei</taxon>
        <taxon>Clupeiformes</taxon>
        <taxon>Clupeoidei</taxon>
        <taxon>Engraulidae</taxon>
        <taxon>Coilinae</taxon>
        <taxon>Coilia</taxon>
    </lineage>
</organism>
<dbReference type="PROSITE" id="PS00018">
    <property type="entry name" value="EF_HAND_1"/>
    <property type="match status" value="3"/>
</dbReference>
<dbReference type="Gene3D" id="1.10.238.10">
    <property type="entry name" value="EF-hand"/>
    <property type="match status" value="2"/>
</dbReference>
<dbReference type="CDD" id="cd00051">
    <property type="entry name" value="EFh"/>
    <property type="match status" value="2"/>
</dbReference>
<sequence>MGQSGSQEEDDEVDVGAIQTLYKSFIMECPSGCLYLHEFKKIFGIKNDDGPESLYMDNLFRSFDMNGDDTLDFIEYVAALHLVLRGKLEDKLRWSFKVFDDDENGRLDRDELKKIIKLIYKMKQGKMTDEAGNLLTVDEICERLFDTIDKNSDGHISLEEFLEGAQEPWVRNCLKLDVNPCAWVNKHQEQINGYKKPLTSKRNPRL</sequence>
<feature type="domain" description="EF-hand" evidence="6">
    <location>
        <begin position="87"/>
        <end position="122"/>
    </location>
</feature>
<dbReference type="PRINTS" id="PR00450">
    <property type="entry name" value="RECOVERIN"/>
</dbReference>
<dbReference type="PROSITE" id="PS50222">
    <property type="entry name" value="EF_HAND_2"/>
    <property type="match status" value="3"/>
</dbReference>
<proteinExistence type="predicted"/>
<keyword evidence="1" id="KW-0519">Myristate</keyword>
<reference evidence="7 8" key="1">
    <citation type="submission" date="2024-09" db="EMBL/GenBank/DDBJ databases">
        <title>A chromosome-level genome assembly of Gray's grenadier anchovy, Coilia grayii.</title>
        <authorList>
            <person name="Fu Z."/>
        </authorList>
    </citation>
    <scope>NUCLEOTIDE SEQUENCE [LARGE SCALE GENOMIC DNA]</scope>
    <source>
        <strain evidence="7">G4</strain>
        <tissue evidence="7">Muscle</tissue>
    </source>
</reference>
<dbReference type="SUPFAM" id="SSF47473">
    <property type="entry name" value="EF-hand"/>
    <property type="match status" value="1"/>
</dbReference>
<evidence type="ECO:0000256" key="5">
    <source>
        <dbReference type="ARBA" id="ARBA00023288"/>
    </source>
</evidence>
<evidence type="ECO:0000256" key="3">
    <source>
        <dbReference type="ARBA" id="ARBA00022737"/>
    </source>
</evidence>
<dbReference type="InterPro" id="IPR002048">
    <property type="entry name" value="EF_hand_dom"/>
</dbReference>
<dbReference type="SMART" id="SM00054">
    <property type="entry name" value="EFh"/>
    <property type="match status" value="3"/>
</dbReference>
<dbReference type="FunFam" id="1.10.238.10:FF:000052">
    <property type="entry name" value="Guanylate cyclase activator 1A"/>
    <property type="match status" value="1"/>
</dbReference>
<gene>
    <name evidence="7" type="ORF">ACEWY4_015958</name>
</gene>
<dbReference type="GO" id="GO:0046872">
    <property type="term" value="F:metal ion binding"/>
    <property type="evidence" value="ECO:0007669"/>
    <property type="project" value="UniProtKB-KW"/>
</dbReference>
<dbReference type="GO" id="GO:0001750">
    <property type="term" value="C:photoreceptor outer segment"/>
    <property type="evidence" value="ECO:0007669"/>
    <property type="project" value="UniProtKB-ARBA"/>
</dbReference>
<evidence type="ECO:0000256" key="4">
    <source>
        <dbReference type="ARBA" id="ARBA00022837"/>
    </source>
</evidence>
<keyword evidence="8" id="KW-1185">Reference proteome</keyword>
<dbReference type="PANTHER" id="PTHR23055:SF168">
    <property type="entry name" value="GUANYLATE CYCLASE ACTIVATING PROTEIN 7"/>
    <property type="match status" value="1"/>
</dbReference>
<evidence type="ECO:0000256" key="1">
    <source>
        <dbReference type="ARBA" id="ARBA00022707"/>
    </source>
</evidence>
<evidence type="ECO:0000256" key="2">
    <source>
        <dbReference type="ARBA" id="ARBA00022723"/>
    </source>
</evidence>
<dbReference type="InterPro" id="IPR018247">
    <property type="entry name" value="EF_Hand_1_Ca_BS"/>
</dbReference>
<evidence type="ECO:0000313" key="8">
    <source>
        <dbReference type="Proteomes" id="UP001591681"/>
    </source>
</evidence>
<dbReference type="PANTHER" id="PTHR23055">
    <property type="entry name" value="CALCIUM BINDING PROTEINS"/>
    <property type="match status" value="1"/>
</dbReference>
<keyword evidence="3" id="KW-0677">Repeat</keyword>
<dbReference type="InterPro" id="IPR028846">
    <property type="entry name" value="Recoverin"/>
</dbReference>
<accession>A0ABD1JQD6</accession>
<comment type="caution">
    <text evidence="7">The sequence shown here is derived from an EMBL/GenBank/DDBJ whole genome shotgun (WGS) entry which is preliminary data.</text>
</comment>
<dbReference type="AlphaFoldDB" id="A0ABD1JQD6"/>
<keyword evidence="4" id="KW-0106">Calcium</keyword>
<evidence type="ECO:0000259" key="6">
    <source>
        <dbReference type="PROSITE" id="PS50222"/>
    </source>
</evidence>
<dbReference type="InterPro" id="IPR011992">
    <property type="entry name" value="EF-hand-dom_pair"/>
</dbReference>
<keyword evidence="2" id="KW-0479">Metal-binding</keyword>
<name>A0ABD1JQD6_9TELE</name>
<feature type="domain" description="EF-hand" evidence="6">
    <location>
        <begin position="51"/>
        <end position="86"/>
    </location>
</feature>
<evidence type="ECO:0000313" key="7">
    <source>
        <dbReference type="EMBL" id="KAL2089059.1"/>
    </source>
</evidence>